<proteinExistence type="predicted"/>
<reference evidence="1" key="1">
    <citation type="journal article" date="2014" name="Front. Microbiol.">
        <title>High frequency of phylogenetically diverse reductive dehalogenase-homologous genes in deep subseafloor sedimentary metagenomes.</title>
        <authorList>
            <person name="Kawai M."/>
            <person name="Futagami T."/>
            <person name="Toyoda A."/>
            <person name="Takaki Y."/>
            <person name="Nishi S."/>
            <person name="Hori S."/>
            <person name="Arai W."/>
            <person name="Tsubouchi T."/>
            <person name="Morono Y."/>
            <person name="Uchiyama I."/>
            <person name="Ito T."/>
            <person name="Fujiyama A."/>
            <person name="Inagaki F."/>
            <person name="Takami H."/>
        </authorList>
    </citation>
    <scope>NUCLEOTIDE SEQUENCE</scope>
    <source>
        <strain evidence="1">Expedition CK06-06</strain>
    </source>
</reference>
<name>X0XCU1_9ZZZZ</name>
<dbReference type="AlphaFoldDB" id="X0XCU1"/>
<evidence type="ECO:0000313" key="1">
    <source>
        <dbReference type="EMBL" id="GAG34448.1"/>
    </source>
</evidence>
<protein>
    <submittedName>
        <fullName evidence="1">Uncharacterized protein</fullName>
    </submittedName>
</protein>
<sequence length="102" mass="11452">MTQVTFRIGIFVSAMSVLSMAYASIECETVNDCPCETSVVECMDMNEGPNLCVLYENGEGRGPSVMQHSWYYQRVYEGSGEPQDQANYTTITLIPMDCREMP</sequence>
<gene>
    <name evidence="1" type="ORF">S01H1_70554</name>
</gene>
<organism evidence="1">
    <name type="scientific">marine sediment metagenome</name>
    <dbReference type="NCBI Taxonomy" id="412755"/>
    <lineage>
        <taxon>unclassified sequences</taxon>
        <taxon>metagenomes</taxon>
        <taxon>ecological metagenomes</taxon>
    </lineage>
</organism>
<dbReference type="EMBL" id="BARS01046923">
    <property type="protein sequence ID" value="GAG34448.1"/>
    <property type="molecule type" value="Genomic_DNA"/>
</dbReference>
<comment type="caution">
    <text evidence="1">The sequence shown here is derived from an EMBL/GenBank/DDBJ whole genome shotgun (WGS) entry which is preliminary data.</text>
</comment>
<accession>X0XCU1</accession>